<comment type="subcellular location">
    <subcellularLocation>
        <location evidence="1">Cell membrane</location>
        <topology evidence="1">Multi-pass membrane protein</topology>
    </subcellularLocation>
</comment>
<accession>A0A640VX13</accession>
<feature type="transmembrane region" description="Helical" evidence="6">
    <location>
        <begin position="70"/>
        <end position="88"/>
    </location>
</feature>
<evidence type="ECO:0000256" key="3">
    <source>
        <dbReference type="ARBA" id="ARBA00022692"/>
    </source>
</evidence>
<dbReference type="PANTHER" id="PTHR30086">
    <property type="entry name" value="ARGININE EXPORTER PROTEIN ARGO"/>
    <property type="match status" value="1"/>
</dbReference>
<feature type="transmembrane region" description="Helical" evidence="6">
    <location>
        <begin position="201"/>
        <end position="222"/>
    </location>
</feature>
<dbReference type="RefSeq" id="WP_159981108.1">
    <property type="nucleotide sequence ID" value="NZ_BLIV01000012.1"/>
</dbReference>
<dbReference type="Pfam" id="PF01810">
    <property type="entry name" value="LysE"/>
    <property type="match status" value="1"/>
</dbReference>
<dbReference type="AlphaFoldDB" id="A0A640VX13"/>
<dbReference type="InterPro" id="IPR001123">
    <property type="entry name" value="LeuE-type"/>
</dbReference>
<evidence type="ECO:0000313" key="8">
    <source>
        <dbReference type="Proteomes" id="UP000436522"/>
    </source>
</evidence>
<evidence type="ECO:0000256" key="1">
    <source>
        <dbReference type="ARBA" id="ARBA00004651"/>
    </source>
</evidence>
<reference evidence="7 8" key="1">
    <citation type="submission" date="2019-12" db="EMBL/GenBank/DDBJ databases">
        <title>Roseobacter cerasinus sp. nov., isolated from seawater around aquaculture.</title>
        <authorList>
            <person name="Muramatsu S."/>
            <person name="Takabe Y."/>
            <person name="Mori K."/>
            <person name="Takaichi S."/>
            <person name="Hanada S."/>
        </authorList>
    </citation>
    <scope>NUCLEOTIDE SEQUENCE [LARGE SCALE GENOMIC DNA]</scope>
    <source>
        <strain evidence="7 8">AI77</strain>
    </source>
</reference>
<dbReference type="GO" id="GO:0005886">
    <property type="term" value="C:plasma membrane"/>
    <property type="evidence" value="ECO:0007669"/>
    <property type="project" value="UniProtKB-SubCell"/>
</dbReference>
<name>A0A640VX13_9RHOB</name>
<feature type="transmembrane region" description="Helical" evidence="6">
    <location>
        <begin position="6"/>
        <end position="28"/>
    </location>
</feature>
<keyword evidence="4 6" id="KW-1133">Transmembrane helix</keyword>
<organism evidence="7 8">
    <name type="scientific">Roseobacter cerasinus</name>
    <dbReference type="NCBI Taxonomy" id="2602289"/>
    <lineage>
        <taxon>Bacteria</taxon>
        <taxon>Pseudomonadati</taxon>
        <taxon>Pseudomonadota</taxon>
        <taxon>Alphaproteobacteria</taxon>
        <taxon>Rhodobacterales</taxon>
        <taxon>Roseobacteraceae</taxon>
        <taxon>Roseobacter</taxon>
    </lineage>
</organism>
<evidence type="ECO:0000256" key="4">
    <source>
        <dbReference type="ARBA" id="ARBA00022989"/>
    </source>
</evidence>
<proteinExistence type="predicted"/>
<sequence length="227" mass="24368">MDWNLVAVMVGIHALMFLTPGPDSIVVVSRATSQGMKHAFTAILGVISAGLFFVPSIAFGMEFVNSLSPVIWMAVRAAGALYLIYIGYKMLRASLASRADENPVSDISDLRSEEPLYAAYIQGLLTNLGNPKMVVLLTSFLPQFVAVELGNVSGQILVLGLFMYLNGFVCFSLIALVAVTIKKQIVNRFGSRSLSFWGGNLAGGTMLGVGLWMLGAPVRFVISPRAS</sequence>
<comment type="caution">
    <text evidence="7">The sequence shown here is derived from an EMBL/GenBank/DDBJ whole genome shotgun (WGS) entry which is preliminary data.</text>
</comment>
<feature type="transmembrane region" description="Helical" evidence="6">
    <location>
        <begin position="156"/>
        <end position="181"/>
    </location>
</feature>
<gene>
    <name evidence="7" type="ORF">So717_42000</name>
</gene>
<dbReference type="GO" id="GO:0015171">
    <property type="term" value="F:amino acid transmembrane transporter activity"/>
    <property type="evidence" value="ECO:0007669"/>
    <property type="project" value="TreeGrafter"/>
</dbReference>
<dbReference type="Proteomes" id="UP000436522">
    <property type="component" value="Unassembled WGS sequence"/>
</dbReference>
<dbReference type="PANTHER" id="PTHR30086:SF20">
    <property type="entry name" value="ARGININE EXPORTER PROTEIN ARGO-RELATED"/>
    <property type="match status" value="1"/>
</dbReference>
<protein>
    <submittedName>
        <fullName evidence="7">Lysine transporter LysE</fullName>
    </submittedName>
</protein>
<evidence type="ECO:0000313" key="7">
    <source>
        <dbReference type="EMBL" id="GFE52447.1"/>
    </source>
</evidence>
<keyword evidence="8" id="KW-1185">Reference proteome</keyword>
<feature type="transmembrane region" description="Helical" evidence="6">
    <location>
        <begin position="40"/>
        <end position="58"/>
    </location>
</feature>
<keyword evidence="2" id="KW-1003">Cell membrane</keyword>
<keyword evidence="3 6" id="KW-0812">Transmembrane</keyword>
<evidence type="ECO:0000256" key="2">
    <source>
        <dbReference type="ARBA" id="ARBA00022475"/>
    </source>
</evidence>
<evidence type="ECO:0000256" key="6">
    <source>
        <dbReference type="SAM" id="Phobius"/>
    </source>
</evidence>
<dbReference type="EMBL" id="BLIV01000012">
    <property type="protein sequence ID" value="GFE52447.1"/>
    <property type="molecule type" value="Genomic_DNA"/>
</dbReference>
<evidence type="ECO:0000256" key="5">
    <source>
        <dbReference type="ARBA" id="ARBA00023136"/>
    </source>
</evidence>
<dbReference type="OrthoDB" id="9804822at2"/>
<keyword evidence="5 6" id="KW-0472">Membrane</keyword>